<organism evidence="1 2">
    <name type="scientific">Candidatus Ordinivivax streblomastigis</name>
    <dbReference type="NCBI Taxonomy" id="2540710"/>
    <lineage>
        <taxon>Bacteria</taxon>
        <taxon>Pseudomonadati</taxon>
        <taxon>Bacteroidota</taxon>
        <taxon>Bacteroidia</taxon>
        <taxon>Bacteroidales</taxon>
        <taxon>Candidatus Ordinivivax</taxon>
    </lineage>
</organism>
<reference evidence="1 2" key="1">
    <citation type="submission" date="2019-03" db="EMBL/GenBank/DDBJ databases">
        <title>Single cell metagenomics reveals metabolic interactions within the superorganism composed of flagellate Streblomastix strix and complex community of Bacteroidetes bacteria on its surface.</title>
        <authorList>
            <person name="Treitli S.C."/>
            <person name="Kolisko M."/>
            <person name="Husnik F."/>
            <person name="Keeling P."/>
            <person name="Hampl V."/>
        </authorList>
    </citation>
    <scope>NUCLEOTIDE SEQUENCE [LARGE SCALE GENOMIC DNA]</scope>
    <source>
        <strain evidence="1">St1</strain>
    </source>
</reference>
<dbReference type="Proteomes" id="UP000324575">
    <property type="component" value="Unassembled WGS sequence"/>
</dbReference>
<sequence>MFNILLKFVFKLCIIMHNSLPISFHDALILPTGYEKAFHIFKARFLNEQILNNVNY</sequence>
<dbReference type="AlphaFoldDB" id="A0A5M8NTU6"/>
<comment type="caution">
    <text evidence="1">The sequence shown here is derived from an EMBL/GenBank/DDBJ whole genome shotgun (WGS) entry which is preliminary data.</text>
</comment>
<name>A0A5M8NTU6_9BACT</name>
<gene>
    <name evidence="1" type="ORF">EZS26_003837</name>
</gene>
<dbReference type="EMBL" id="SNRX01000162">
    <property type="protein sequence ID" value="KAA6300023.1"/>
    <property type="molecule type" value="Genomic_DNA"/>
</dbReference>
<accession>A0A5M8NTU6</accession>
<proteinExistence type="predicted"/>
<protein>
    <submittedName>
        <fullName evidence="1">Uncharacterized protein</fullName>
    </submittedName>
</protein>
<evidence type="ECO:0000313" key="1">
    <source>
        <dbReference type="EMBL" id="KAA6300023.1"/>
    </source>
</evidence>
<evidence type="ECO:0000313" key="2">
    <source>
        <dbReference type="Proteomes" id="UP000324575"/>
    </source>
</evidence>